<accession>A0A444YQT2</accession>
<dbReference type="STRING" id="3818.A0A444YQT2"/>
<dbReference type="NCBIfam" id="TIGR00756">
    <property type="entry name" value="PPR"/>
    <property type="match status" value="2"/>
</dbReference>
<evidence type="ECO:0000256" key="1">
    <source>
        <dbReference type="ARBA" id="ARBA00022737"/>
    </source>
</evidence>
<evidence type="ECO:0008006" key="5">
    <source>
        <dbReference type="Google" id="ProtNLM"/>
    </source>
</evidence>
<dbReference type="InterPro" id="IPR046960">
    <property type="entry name" value="PPR_At4g14850-like_plant"/>
</dbReference>
<evidence type="ECO:0000313" key="4">
    <source>
        <dbReference type="Proteomes" id="UP000289738"/>
    </source>
</evidence>
<dbReference type="InterPro" id="IPR002885">
    <property type="entry name" value="PPR_rpt"/>
</dbReference>
<evidence type="ECO:0000313" key="3">
    <source>
        <dbReference type="EMBL" id="RYR04252.1"/>
    </source>
</evidence>
<dbReference type="PROSITE" id="PS51375">
    <property type="entry name" value="PPR"/>
    <property type="match status" value="2"/>
</dbReference>
<sequence length="177" mass="19838">MEAAREIFEQMPMRNCFVWSSMICGYCKKGNVEEAKDFGRLKESNIKPDSITCLIVLSACAHGGLINEALEITTKMERYGIEIGIRYYGCMVDLLGRAGRLKKVKRMPMKSNEAVFGALVGACQIHSDVQIAEQVMKLIGASTVSSSDSLNVLLFNTYAASEKWEKCEQMRRIRVHT</sequence>
<keyword evidence="1" id="KW-0677">Repeat</keyword>
<organism evidence="3 4">
    <name type="scientific">Arachis hypogaea</name>
    <name type="common">Peanut</name>
    <dbReference type="NCBI Taxonomy" id="3818"/>
    <lineage>
        <taxon>Eukaryota</taxon>
        <taxon>Viridiplantae</taxon>
        <taxon>Streptophyta</taxon>
        <taxon>Embryophyta</taxon>
        <taxon>Tracheophyta</taxon>
        <taxon>Spermatophyta</taxon>
        <taxon>Magnoliopsida</taxon>
        <taxon>eudicotyledons</taxon>
        <taxon>Gunneridae</taxon>
        <taxon>Pentapetalae</taxon>
        <taxon>rosids</taxon>
        <taxon>fabids</taxon>
        <taxon>Fabales</taxon>
        <taxon>Fabaceae</taxon>
        <taxon>Papilionoideae</taxon>
        <taxon>50 kb inversion clade</taxon>
        <taxon>dalbergioids sensu lato</taxon>
        <taxon>Dalbergieae</taxon>
        <taxon>Pterocarpus clade</taxon>
        <taxon>Arachis</taxon>
    </lineage>
</organism>
<dbReference type="GO" id="GO:0003723">
    <property type="term" value="F:RNA binding"/>
    <property type="evidence" value="ECO:0007669"/>
    <property type="project" value="InterPro"/>
</dbReference>
<gene>
    <name evidence="3" type="ORF">Ahy_B06g083888</name>
</gene>
<name>A0A444YQT2_ARAHY</name>
<feature type="repeat" description="PPR" evidence="2">
    <location>
        <begin position="49"/>
        <end position="83"/>
    </location>
</feature>
<keyword evidence="4" id="KW-1185">Reference proteome</keyword>
<dbReference type="Proteomes" id="UP000289738">
    <property type="component" value="Chromosome B06"/>
</dbReference>
<dbReference type="PANTHER" id="PTHR47926:SF484">
    <property type="entry name" value="PENTATRICOPEPTIDE REPEAT-CONTAINING PROTEIN"/>
    <property type="match status" value="1"/>
</dbReference>
<reference evidence="3 4" key="1">
    <citation type="submission" date="2019-01" db="EMBL/GenBank/DDBJ databases">
        <title>Sequencing of cultivated peanut Arachis hypogaea provides insights into genome evolution and oil improvement.</title>
        <authorList>
            <person name="Chen X."/>
        </authorList>
    </citation>
    <scope>NUCLEOTIDE SEQUENCE [LARGE SCALE GENOMIC DNA]</scope>
    <source>
        <strain evidence="4">cv. Fuhuasheng</strain>
        <tissue evidence="3">Leaves</tissue>
    </source>
</reference>
<dbReference type="Gene3D" id="1.25.40.10">
    <property type="entry name" value="Tetratricopeptide repeat domain"/>
    <property type="match status" value="2"/>
</dbReference>
<evidence type="ECO:0000256" key="2">
    <source>
        <dbReference type="PROSITE-ProRule" id="PRU00708"/>
    </source>
</evidence>
<dbReference type="OrthoDB" id="185373at2759"/>
<feature type="repeat" description="PPR" evidence="2">
    <location>
        <begin position="15"/>
        <end position="48"/>
    </location>
</feature>
<dbReference type="GO" id="GO:0009451">
    <property type="term" value="P:RNA modification"/>
    <property type="evidence" value="ECO:0007669"/>
    <property type="project" value="InterPro"/>
</dbReference>
<comment type="caution">
    <text evidence="3">The sequence shown here is derived from an EMBL/GenBank/DDBJ whole genome shotgun (WGS) entry which is preliminary data.</text>
</comment>
<dbReference type="PANTHER" id="PTHR47926">
    <property type="entry name" value="PENTATRICOPEPTIDE REPEAT-CONTAINING PROTEIN"/>
    <property type="match status" value="1"/>
</dbReference>
<dbReference type="InterPro" id="IPR011990">
    <property type="entry name" value="TPR-like_helical_dom_sf"/>
</dbReference>
<protein>
    <recommendedName>
        <fullName evidence="5">Pentatricopeptide repeat-containing protein</fullName>
    </recommendedName>
</protein>
<dbReference type="Pfam" id="PF13041">
    <property type="entry name" value="PPR_2"/>
    <property type="match status" value="1"/>
</dbReference>
<dbReference type="EMBL" id="SDMP01000016">
    <property type="protein sequence ID" value="RYR04252.1"/>
    <property type="molecule type" value="Genomic_DNA"/>
</dbReference>
<proteinExistence type="predicted"/>
<dbReference type="AlphaFoldDB" id="A0A444YQT2"/>